<comment type="caution">
    <text evidence="6">The sequence shown here is derived from an EMBL/GenBank/DDBJ whole genome shotgun (WGS) entry which is preliminary data.</text>
</comment>
<dbReference type="PANTHER" id="PTHR35936:SF17">
    <property type="entry name" value="ARGININE-BINDING EXTRACELLULAR PROTEIN ARTP"/>
    <property type="match status" value="1"/>
</dbReference>
<evidence type="ECO:0000313" key="6">
    <source>
        <dbReference type="EMBL" id="MDO6673008.1"/>
    </source>
</evidence>
<dbReference type="PANTHER" id="PTHR35936">
    <property type="entry name" value="MEMBRANE-BOUND LYTIC MUREIN TRANSGLYCOSYLASE F"/>
    <property type="match status" value="1"/>
</dbReference>
<name>A0AAP4U2Z5_9GAMM</name>
<dbReference type="PROSITE" id="PS01039">
    <property type="entry name" value="SBP_BACTERIAL_3"/>
    <property type="match status" value="1"/>
</dbReference>
<dbReference type="Pfam" id="PF00497">
    <property type="entry name" value="SBP_bac_3"/>
    <property type="match status" value="1"/>
</dbReference>
<organism evidence="6 7">
    <name type="scientific">Cobetia amphilecti</name>
    <dbReference type="NCBI Taxonomy" id="1055104"/>
    <lineage>
        <taxon>Bacteria</taxon>
        <taxon>Pseudomonadati</taxon>
        <taxon>Pseudomonadota</taxon>
        <taxon>Gammaproteobacteria</taxon>
        <taxon>Oceanospirillales</taxon>
        <taxon>Halomonadaceae</taxon>
        <taxon>Cobetia</taxon>
    </lineage>
</organism>
<comment type="similarity">
    <text evidence="2 4">Belongs to the bacterial solute-binding protein 3 family.</text>
</comment>
<evidence type="ECO:0000256" key="2">
    <source>
        <dbReference type="ARBA" id="ARBA00010333"/>
    </source>
</evidence>
<comment type="subcellular location">
    <subcellularLocation>
        <location evidence="1">Cell envelope</location>
    </subcellularLocation>
</comment>
<evidence type="ECO:0000256" key="4">
    <source>
        <dbReference type="RuleBase" id="RU003744"/>
    </source>
</evidence>
<dbReference type="EMBL" id="JAUORK010000018">
    <property type="protein sequence ID" value="MDO6673008.1"/>
    <property type="molecule type" value="Genomic_DNA"/>
</dbReference>
<evidence type="ECO:0000313" key="7">
    <source>
        <dbReference type="Proteomes" id="UP001170481"/>
    </source>
</evidence>
<dbReference type="RefSeq" id="WP_303594651.1">
    <property type="nucleotide sequence ID" value="NZ_JAUORK010000018.1"/>
</dbReference>
<dbReference type="SUPFAM" id="SSF53850">
    <property type="entry name" value="Periplasmic binding protein-like II"/>
    <property type="match status" value="1"/>
</dbReference>
<reference evidence="6" key="1">
    <citation type="submission" date="2023-07" db="EMBL/GenBank/DDBJ databases">
        <title>Genome content predicts the carbon catabolic preferences of heterotrophic bacteria.</title>
        <authorList>
            <person name="Gralka M."/>
        </authorList>
    </citation>
    <scope>NUCLEOTIDE SEQUENCE</scope>
    <source>
        <strain evidence="6">C2R13</strain>
    </source>
</reference>
<evidence type="ECO:0000256" key="1">
    <source>
        <dbReference type="ARBA" id="ARBA00004196"/>
    </source>
</evidence>
<protein>
    <submittedName>
        <fullName evidence="6">Transporter substrate-binding domain-containing protein</fullName>
    </submittedName>
</protein>
<feature type="domain" description="Solute-binding protein family 3/N-terminal" evidence="5">
    <location>
        <begin position="65"/>
        <end position="292"/>
    </location>
</feature>
<dbReference type="InterPro" id="IPR018313">
    <property type="entry name" value="SBP_3_CS"/>
</dbReference>
<accession>A0AAP4U2Z5</accession>
<proteinExistence type="inferred from homology"/>
<keyword evidence="3" id="KW-0732">Signal</keyword>
<sequence>MTLMNDAGFAAKTPSLTARETPASDSTSTSALFTSAPTSALRKLAGALMMGGLTLGAAQVHAADTLKIGISAEPYPPFTYTSASGEWTGFEVELAEAICDAMQRECEITPTGWSGIIPSLKAGRIDMIMNSMTITKAREKVIDFSIPYYNSPGAYVAAKDLELEIPDGLDSKILGTQAATTHANFARRALRSTGVDVRLYDQQEQVNSDLLSGRVDVILADEIAMSALVKRDEASNFEIKATTPQHEAYGIGAGVGVRKEDGALKEALDGAIHQVYADGTCTALSNKYFDTDVCLG</sequence>
<dbReference type="AlphaFoldDB" id="A0AAP4U2Z5"/>
<dbReference type="InterPro" id="IPR001638">
    <property type="entry name" value="Solute-binding_3/MltF_N"/>
</dbReference>
<dbReference type="GO" id="GO:0030313">
    <property type="term" value="C:cell envelope"/>
    <property type="evidence" value="ECO:0007669"/>
    <property type="project" value="UniProtKB-SubCell"/>
</dbReference>
<evidence type="ECO:0000256" key="3">
    <source>
        <dbReference type="ARBA" id="ARBA00022729"/>
    </source>
</evidence>
<evidence type="ECO:0000259" key="5">
    <source>
        <dbReference type="SMART" id="SM00062"/>
    </source>
</evidence>
<dbReference type="SMART" id="SM00062">
    <property type="entry name" value="PBPb"/>
    <property type="match status" value="1"/>
</dbReference>
<dbReference type="Gene3D" id="3.40.190.10">
    <property type="entry name" value="Periplasmic binding protein-like II"/>
    <property type="match status" value="2"/>
</dbReference>
<dbReference type="Proteomes" id="UP001170481">
    <property type="component" value="Unassembled WGS sequence"/>
</dbReference>
<gene>
    <name evidence="6" type="ORF">Q4535_12875</name>
</gene>